<dbReference type="SUPFAM" id="SSF51695">
    <property type="entry name" value="PLC-like phosphodiesterases"/>
    <property type="match status" value="1"/>
</dbReference>
<dbReference type="InterPro" id="IPR030395">
    <property type="entry name" value="GP_PDE_dom"/>
</dbReference>
<comment type="caution">
    <text evidence="2">The sequence shown here is derived from an EMBL/GenBank/DDBJ whole genome shotgun (WGS) entry which is preliminary data.</text>
</comment>
<name>A0A3D8MB09_9ALTE</name>
<organism evidence="2 3">
    <name type="scientific">Alteromonas aestuariivivens</name>
    <dbReference type="NCBI Taxonomy" id="1938339"/>
    <lineage>
        <taxon>Bacteria</taxon>
        <taxon>Pseudomonadati</taxon>
        <taxon>Pseudomonadota</taxon>
        <taxon>Gammaproteobacteria</taxon>
        <taxon>Alteromonadales</taxon>
        <taxon>Alteromonadaceae</taxon>
        <taxon>Alteromonas/Salinimonas group</taxon>
        <taxon>Alteromonas</taxon>
    </lineage>
</organism>
<dbReference type="PROSITE" id="PS51704">
    <property type="entry name" value="GP_PDE"/>
    <property type="match status" value="1"/>
</dbReference>
<accession>A0A3D8MB09</accession>
<dbReference type="PANTHER" id="PTHR46211:SF1">
    <property type="entry name" value="GLYCEROPHOSPHODIESTER PHOSPHODIESTERASE, CYTOPLASMIC"/>
    <property type="match status" value="1"/>
</dbReference>
<evidence type="ECO:0000313" key="3">
    <source>
        <dbReference type="Proteomes" id="UP000256561"/>
    </source>
</evidence>
<evidence type="ECO:0000259" key="1">
    <source>
        <dbReference type="PROSITE" id="PS51704"/>
    </source>
</evidence>
<evidence type="ECO:0000313" key="2">
    <source>
        <dbReference type="EMBL" id="RDV26672.1"/>
    </source>
</evidence>
<dbReference type="OrthoDB" id="9795622at2"/>
<dbReference type="AlphaFoldDB" id="A0A3D8MB09"/>
<dbReference type="Proteomes" id="UP000256561">
    <property type="component" value="Unassembled WGS sequence"/>
</dbReference>
<dbReference type="EMBL" id="QRHA01000004">
    <property type="protein sequence ID" value="RDV26672.1"/>
    <property type="molecule type" value="Genomic_DNA"/>
</dbReference>
<sequence>MWVLAHRGASKAAPENTLKAFRLAIEKGATGIEFDTYQLGEQIVVFHDRWLDRTTNGHGLITAQSFEALRQLDAGDGEVIPTLAETLALMPANALCNIEIKHLTDAAGWLKTLDLAMAASSLDYSKLILSSFNHTWLRQLKNLRPELQVGALTATYPENGAEFATHLSAYSLHMDLDVIDQHYVTQAQQAGLKVLVYTVDQKEDLLLMADWGVDGVFTNVPELAKQVLAERVESALAPGTEEK</sequence>
<dbReference type="Pfam" id="PF03009">
    <property type="entry name" value="GDPD"/>
    <property type="match status" value="1"/>
</dbReference>
<gene>
    <name evidence="2" type="ORF">DXV75_06710</name>
</gene>
<dbReference type="GO" id="GO:0006629">
    <property type="term" value="P:lipid metabolic process"/>
    <property type="evidence" value="ECO:0007669"/>
    <property type="project" value="InterPro"/>
</dbReference>
<proteinExistence type="predicted"/>
<feature type="domain" description="GP-PDE" evidence="1">
    <location>
        <begin position="1"/>
        <end position="228"/>
    </location>
</feature>
<reference evidence="3" key="1">
    <citation type="submission" date="2018-08" db="EMBL/GenBank/DDBJ databases">
        <authorList>
            <person name="Zhang J."/>
            <person name="Du Z.-J."/>
        </authorList>
    </citation>
    <scope>NUCLEOTIDE SEQUENCE [LARGE SCALE GENOMIC DNA]</scope>
    <source>
        <strain evidence="3">KCTC 52655</strain>
    </source>
</reference>
<dbReference type="PANTHER" id="PTHR46211">
    <property type="entry name" value="GLYCEROPHOSPHORYL DIESTER PHOSPHODIESTERASE"/>
    <property type="match status" value="1"/>
</dbReference>
<dbReference type="Gene3D" id="3.20.20.190">
    <property type="entry name" value="Phosphatidylinositol (PI) phosphodiesterase"/>
    <property type="match status" value="1"/>
</dbReference>
<dbReference type="InterPro" id="IPR017946">
    <property type="entry name" value="PLC-like_Pdiesterase_TIM-brl"/>
</dbReference>
<dbReference type="GO" id="GO:0008081">
    <property type="term" value="F:phosphoric diester hydrolase activity"/>
    <property type="evidence" value="ECO:0007669"/>
    <property type="project" value="InterPro"/>
</dbReference>
<protein>
    <submittedName>
        <fullName evidence="2">Glycerophosphodiester phosphodiesterase</fullName>
    </submittedName>
</protein>
<keyword evidence="3" id="KW-1185">Reference proteome</keyword>
<dbReference type="RefSeq" id="WP_115592625.1">
    <property type="nucleotide sequence ID" value="NZ_QRHA01000004.1"/>
</dbReference>